<accession>A0ABU2LBD2</accession>
<name>A0ABU2LBD2_9ACTN</name>
<evidence type="ECO:0000256" key="1">
    <source>
        <dbReference type="SAM" id="MobiDB-lite"/>
    </source>
</evidence>
<gene>
    <name evidence="2" type="ORF">RM780_17715</name>
</gene>
<dbReference type="EMBL" id="JAVREN010000026">
    <property type="protein sequence ID" value="MDT0308786.1"/>
    <property type="molecule type" value="Genomic_DNA"/>
</dbReference>
<dbReference type="PANTHER" id="PTHR13343">
    <property type="entry name" value="CREG1 PROTEIN"/>
    <property type="match status" value="1"/>
</dbReference>
<keyword evidence="3" id="KW-1185">Reference proteome</keyword>
<organism evidence="2 3">
    <name type="scientific">Streptomyces boetiae</name>
    <dbReference type="NCBI Taxonomy" id="3075541"/>
    <lineage>
        <taxon>Bacteria</taxon>
        <taxon>Bacillati</taxon>
        <taxon>Actinomycetota</taxon>
        <taxon>Actinomycetes</taxon>
        <taxon>Kitasatosporales</taxon>
        <taxon>Streptomycetaceae</taxon>
        <taxon>Streptomyces</taxon>
    </lineage>
</organism>
<dbReference type="PANTHER" id="PTHR13343:SF24">
    <property type="entry name" value="OS07G0573800 PROTEIN"/>
    <property type="match status" value="1"/>
</dbReference>
<dbReference type="SUPFAM" id="SSF50475">
    <property type="entry name" value="FMN-binding split barrel"/>
    <property type="match status" value="1"/>
</dbReference>
<proteinExistence type="predicted"/>
<protein>
    <submittedName>
        <fullName evidence="2">DUF2470 domain-containing protein</fullName>
    </submittedName>
</protein>
<evidence type="ECO:0000313" key="2">
    <source>
        <dbReference type="EMBL" id="MDT0308786.1"/>
    </source>
</evidence>
<reference evidence="3" key="1">
    <citation type="submission" date="2023-07" db="EMBL/GenBank/DDBJ databases">
        <title>30 novel species of actinomycetes from the DSMZ collection.</title>
        <authorList>
            <person name="Nouioui I."/>
        </authorList>
    </citation>
    <scope>NUCLEOTIDE SEQUENCE [LARGE SCALE GENOMIC DNA]</scope>
    <source>
        <strain evidence="3">DSM 44917</strain>
    </source>
</reference>
<evidence type="ECO:0000313" key="3">
    <source>
        <dbReference type="Proteomes" id="UP001183388"/>
    </source>
</evidence>
<comment type="caution">
    <text evidence="2">The sequence shown here is derived from an EMBL/GenBank/DDBJ whole genome shotgun (WGS) entry which is preliminary data.</text>
</comment>
<sequence length="263" mass="27661">MFRTGRSLPAADEDARQPSGAERVRTLVAGNASAVLVIPGCESSERAPATVDARAVSPSGDVLLLLPVGSPATRAATHATADEVTAVMEITDVAPVAVPHRIRGRGWVAGWLTHVPEAERPAALALLADERPGLPEPGPGAALLRLEVGEAYTDDLWGAEHVEPEDFAEAAPDPLARHEAELLQHLAASHGSQLRSLCALVGDRGACAGWQRVVPLGLDRFGLRVRFCAADACFDARFEFPHPVTGIPGLRTAIRHLFDAAGA</sequence>
<dbReference type="Gene3D" id="3.20.180.10">
    <property type="entry name" value="PNP-oxidase-like"/>
    <property type="match status" value="1"/>
</dbReference>
<dbReference type="Proteomes" id="UP001183388">
    <property type="component" value="Unassembled WGS sequence"/>
</dbReference>
<feature type="region of interest" description="Disordered" evidence="1">
    <location>
        <begin position="1"/>
        <end position="21"/>
    </location>
</feature>
<dbReference type="InterPro" id="IPR037119">
    <property type="entry name" value="Haem_oxidase_HugZ-like_sf"/>
</dbReference>
<dbReference type="RefSeq" id="WP_311631729.1">
    <property type="nucleotide sequence ID" value="NZ_JAVREN010000026.1"/>
</dbReference>